<feature type="domain" description="HTH lysR-type" evidence="5">
    <location>
        <begin position="3"/>
        <end position="60"/>
    </location>
</feature>
<gene>
    <name evidence="6" type="ORF">G7034_04180</name>
</gene>
<accession>A0A967ABY8</accession>
<dbReference type="InterPro" id="IPR036390">
    <property type="entry name" value="WH_DNA-bd_sf"/>
</dbReference>
<evidence type="ECO:0000256" key="1">
    <source>
        <dbReference type="ARBA" id="ARBA00009437"/>
    </source>
</evidence>
<evidence type="ECO:0000313" key="6">
    <source>
        <dbReference type="EMBL" id="NGZ89447.1"/>
    </source>
</evidence>
<proteinExistence type="inferred from homology"/>
<dbReference type="PANTHER" id="PTHR30126">
    <property type="entry name" value="HTH-TYPE TRANSCRIPTIONAL REGULATOR"/>
    <property type="match status" value="1"/>
</dbReference>
<dbReference type="Pfam" id="PF03466">
    <property type="entry name" value="LysR_substrate"/>
    <property type="match status" value="1"/>
</dbReference>
<organism evidence="6 7">
    <name type="scientific">Psychroflexus maritimus</name>
    <dbReference type="NCBI Taxonomy" id="2714865"/>
    <lineage>
        <taxon>Bacteria</taxon>
        <taxon>Pseudomonadati</taxon>
        <taxon>Bacteroidota</taxon>
        <taxon>Flavobacteriia</taxon>
        <taxon>Flavobacteriales</taxon>
        <taxon>Flavobacteriaceae</taxon>
        <taxon>Psychroflexus</taxon>
    </lineage>
</organism>
<dbReference type="Proteomes" id="UP000643701">
    <property type="component" value="Unassembled WGS sequence"/>
</dbReference>
<reference evidence="6" key="1">
    <citation type="submission" date="2020-03" db="EMBL/GenBank/DDBJ databases">
        <title>Psychroflexus Maritimus sp. nov., isolate from marine sediment.</title>
        <authorList>
            <person name="Zhong Y.-L."/>
        </authorList>
    </citation>
    <scope>NUCLEOTIDE SEQUENCE</scope>
    <source>
        <strain evidence="6">C1</strain>
    </source>
</reference>
<dbReference type="Gene3D" id="1.10.10.10">
    <property type="entry name" value="Winged helix-like DNA-binding domain superfamily/Winged helix DNA-binding domain"/>
    <property type="match status" value="1"/>
</dbReference>
<dbReference type="PROSITE" id="PS50931">
    <property type="entry name" value="HTH_LYSR"/>
    <property type="match status" value="1"/>
</dbReference>
<dbReference type="PANTHER" id="PTHR30126:SF5">
    <property type="entry name" value="HTH-TYPE TRANSCRIPTIONAL ACTIVATOR CMPR"/>
    <property type="match status" value="1"/>
</dbReference>
<evidence type="ECO:0000256" key="2">
    <source>
        <dbReference type="ARBA" id="ARBA00023015"/>
    </source>
</evidence>
<keyword evidence="7" id="KW-1185">Reference proteome</keyword>
<dbReference type="EMBL" id="JAANAS010000037">
    <property type="protein sequence ID" value="NGZ89447.1"/>
    <property type="molecule type" value="Genomic_DNA"/>
</dbReference>
<dbReference type="Gene3D" id="3.40.190.290">
    <property type="match status" value="1"/>
</dbReference>
<name>A0A967ABY8_9FLAO</name>
<keyword evidence="3" id="KW-0238">DNA-binding</keyword>
<comment type="similarity">
    <text evidence="1">Belongs to the LysR transcriptional regulatory family.</text>
</comment>
<evidence type="ECO:0000313" key="7">
    <source>
        <dbReference type="Proteomes" id="UP000643701"/>
    </source>
</evidence>
<dbReference type="RefSeq" id="WP_166399713.1">
    <property type="nucleotide sequence ID" value="NZ_JAANAS010000037.1"/>
</dbReference>
<dbReference type="Pfam" id="PF00126">
    <property type="entry name" value="HTH_1"/>
    <property type="match status" value="1"/>
</dbReference>
<evidence type="ECO:0000256" key="4">
    <source>
        <dbReference type="ARBA" id="ARBA00023163"/>
    </source>
</evidence>
<sequence length="299" mass="34023">MNITFNQIRVFTTVVECSSITKASEKLYLSQPAVSIQLRNFQDQFEIPIYEIINKKFNPTPFGLEIYESSKEILNQIELIQQKSAAFSGLLKGHLKISSVSTAKYVIPFFVSPFVKKHSTIDLEIEVTNKNSVVKSLEQNKSDFAIVSTLPKTLALEKIELMDNELFLIAHNEVKERGASVFKHHPLIFRELGSATRTAMENYLKKQHILVQTKYELSSNEAVKQAVLANLGSSIMPLIGIKDDLAKQRLKVIPQKGLPIKSKWYVIWRSDKKLSPVSSAFIRFLNEEKEPIIKKHFTA</sequence>
<dbReference type="GO" id="GO:0000976">
    <property type="term" value="F:transcription cis-regulatory region binding"/>
    <property type="evidence" value="ECO:0007669"/>
    <property type="project" value="TreeGrafter"/>
</dbReference>
<keyword evidence="2" id="KW-0805">Transcription regulation</keyword>
<dbReference type="GO" id="GO:0003700">
    <property type="term" value="F:DNA-binding transcription factor activity"/>
    <property type="evidence" value="ECO:0007669"/>
    <property type="project" value="InterPro"/>
</dbReference>
<dbReference type="SUPFAM" id="SSF46785">
    <property type="entry name" value="Winged helix' DNA-binding domain"/>
    <property type="match status" value="1"/>
</dbReference>
<dbReference type="InterPro" id="IPR005119">
    <property type="entry name" value="LysR_subst-bd"/>
</dbReference>
<evidence type="ECO:0000259" key="5">
    <source>
        <dbReference type="PROSITE" id="PS50931"/>
    </source>
</evidence>
<dbReference type="AlphaFoldDB" id="A0A967ABY8"/>
<dbReference type="InterPro" id="IPR000847">
    <property type="entry name" value="LysR_HTH_N"/>
</dbReference>
<dbReference type="SUPFAM" id="SSF53850">
    <property type="entry name" value="Periplasmic binding protein-like II"/>
    <property type="match status" value="1"/>
</dbReference>
<dbReference type="InterPro" id="IPR036388">
    <property type="entry name" value="WH-like_DNA-bd_sf"/>
</dbReference>
<evidence type="ECO:0000256" key="3">
    <source>
        <dbReference type="ARBA" id="ARBA00023125"/>
    </source>
</evidence>
<comment type="caution">
    <text evidence="6">The sequence shown here is derived from an EMBL/GenBank/DDBJ whole genome shotgun (WGS) entry which is preliminary data.</text>
</comment>
<protein>
    <submittedName>
        <fullName evidence="6">LysR family transcriptional regulator</fullName>
    </submittedName>
</protein>
<keyword evidence="4" id="KW-0804">Transcription</keyword>